<evidence type="ECO:0000256" key="5">
    <source>
        <dbReference type="ARBA" id="ARBA00022840"/>
    </source>
</evidence>
<dbReference type="InterPro" id="IPR050625">
    <property type="entry name" value="ParA/MinD_ATPase"/>
</dbReference>
<keyword evidence="6" id="KW-0282">Flagellum</keyword>
<comment type="similarity">
    <text evidence="2">Belongs to the NifH/BchL/ChlL family.</text>
</comment>
<evidence type="ECO:0000256" key="1">
    <source>
        <dbReference type="ARBA" id="ARBA00001966"/>
    </source>
</evidence>
<dbReference type="GO" id="GO:0005524">
    <property type="term" value="F:ATP binding"/>
    <property type="evidence" value="ECO:0007669"/>
    <property type="project" value="UniProtKB-KW"/>
</dbReference>
<dbReference type="GO" id="GO:0051782">
    <property type="term" value="P:negative regulation of cell division"/>
    <property type="evidence" value="ECO:0007669"/>
    <property type="project" value="TreeGrafter"/>
</dbReference>
<dbReference type="Gene3D" id="3.40.50.300">
    <property type="entry name" value="P-loop containing nucleotide triphosphate hydrolases"/>
    <property type="match status" value="1"/>
</dbReference>
<evidence type="ECO:0000256" key="2">
    <source>
        <dbReference type="ARBA" id="ARBA00005504"/>
    </source>
</evidence>
<dbReference type="GO" id="GO:0005829">
    <property type="term" value="C:cytosol"/>
    <property type="evidence" value="ECO:0007669"/>
    <property type="project" value="TreeGrafter"/>
</dbReference>
<keyword evidence="6" id="KW-0969">Cilium</keyword>
<dbReference type="GO" id="GO:0016491">
    <property type="term" value="F:oxidoreductase activity"/>
    <property type="evidence" value="ECO:0007669"/>
    <property type="project" value="InterPro"/>
</dbReference>
<proteinExistence type="inferred from homology"/>
<organism evidence="6">
    <name type="scientific">hydrothermal vent metagenome</name>
    <dbReference type="NCBI Taxonomy" id="652676"/>
    <lineage>
        <taxon>unclassified sequences</taxon>
        <taxon>metagenomes</taxon>
        <taxon>ecological metagenomes</taxon>
    </lineage>
</organism>
<sequence>RLRLLDEFDSFDEDIDVLLIDTSGGISSNVTFFCMAAQDIVVVITPEPTSLTDAYALIKLLYSRYQEREFKILVNCAGSSSEALEVFKRLHIVTERFLNIALDYLGFIPHDSAIPRAVRSQQTVVTSEPESLSAQGFNELAFKLGNDTKTRLKGSIQFFLGNLFGVGNDTGV</sequence>
<dbReference type="GO" id="GO:0009898">
    <property type="term" value="C:cytoplasmic side of plasma membrane"/>
    <property type="evidence" value="ECO:0007669"/>
    <property type="project" value="TreeGrafter"/>
</dbReference>
<dbReference type="PANTHER" id="PTHR43384:SF4">
    <property type="entry name" value="CELLULOSE BIOSYNTHESIS PROTEIN BCSQ-RELATED"/>
    <property type="match status" value="1"/>
</dbReference>
<dbReference type="GO" id="GO:0016887">
    <property type="term" value="F:ATP hydrolysis activity"/>
    <property type="evidence" value="ECO:0007669"/>
    <property type="project" value="TreeGrafter"/>
</dbReference>
<name>A0A3B1DY93_9ZZZZ</name>
<keyword evidence="3" id="KW-0479">Metal-binding</keyword>
<dbReference type="InterPro" id="IPR027417">
    <property type="entry name" value="P-loop_NTPase"/>
</dbReference>
<dbReference type="GO" id="GO:0046872">
    <property type="term" value="F:metal ion binding"/>
    <property type="evidence" value="ECO:0007669"/>
    <property type="project" value="UniProtKB-KW"/>
</dbReference>
<evidence type="ECO:0000256" key="3">
    <source>
        <dbReference type="ARBA" id="ARBA00022723"/>
    </source>
</evidence>
<accession>A0A3B1DY93</accession>
<dbReference type="InterPro" id="IPR000392">
    <property type="entry name" value="NifH/frxC"/>
</dbReference>
<evidence type="ECO:0000256" key="4">
    <source>
        <dbReference type="ARBA" id="ARBA00022741"/>
    </source>
</evidence>
<comment type="cofactor">
    <cofactor evidence="1">
        <name>[4Fe-4S] cluster</name>
        <dbReference type="ChEBI" id="CHEBI:49883"/>
    </cofactor>
</comment>
<feature type="non-terminal residue" evidence="6">
    <location>
        <position position="1"/>
    </location>
</feature>
<dbReference type="EMBL" id="UOGI01000223">
    <property type="protein sequence ID" value="VAX33927.1"/>
    <property type="molecule type" value="Genomic_DNA"/>
</dbReference>
<keyword evidence="5" id="KW-0067">ATP-binding</keyword>
<dbReference type="AlphaFoldDB" id="A0A3B1DY93"/>
<gene>
    <name evidence="6" type="ORF">MNBD_NITROSPIRAE03-484</name>
</gene>
<dbReference type="PANTHER" id="PTHR43384">
    <property type="entry name" value="SEPTUM SITE-DETERMINING PROTEIN MIND HOMOLOG, CHLOROPLASTIC-RELATED"/>
    <property type="match status" value="1"/>
</dbReference>
<keyword evidence="6" id="KW-0966">Cell projection</keyword>
<evidence type="ECO:0000313" key="6">
    <source>
        <dbReference type="EMBL" id="VAX33927.1"/>
    </source>
</evidence>
<dbReference type="Pfam" id="PF00142">
    <property type="entry name" value="Fer4_NifH"/>
    <property type="match status" value="1"/>
</dbReference>
<dbReference type="SUPFAM" id="SSF52540">
    <property type="entry name" value="P-loop containing nucleoside triphosphate hydrolases"/>
    <property type="match status" value="1"/>
</dbReference>
<reference evidence="6" key="1">
    <citation type="submission" date="2018-06" db="EMBL/GenBank/DDBJ databases">
        <authorList>
            <person name="Zhirakovskaya E."/>
        </authorList>
    </citation>
    <scope>NUCLEOTIDE SEQUENCE</scope>
</reference>
<keyword evidence="4" id="KW-0547">Nucleotide-binding</keyword>
<protein>
    <submittedName>
        <fullName evidence="6">Flagellar synthesis regulator FleN</fullName>
    </submittedName>
</protein>